<evidence type="ECO:0000256" key="1">
    <source>
        <dbReference type="ARBA" id="ARBA00022630"/>
    </source>
</evidence>
<keyword evidence="3" id="KW-0560">Oxidoreductase</keyword>
<sequence length="439" mass="48867">MEILQEKNAHSGLPLRKKPLEVLIIGGGLGGLCLAQGLKKSGIQVQVFERDFSPTSRLEGYRIHIDPNGARALQNCLPEELFQTLQDASGPASVAFTFLDERLRKLLQLRDSSQKMDDVLLHRSASRILLRSLLLQGLEGNVHFDKRFSKFEIQADRVTAYFEDGTSATGDLLIGADGANSRVRKQFLPEAQRIYTEVLAIMGKTPLTSKIRSLLPEELLLGPGSILAPKGRGMFLAMQEFPERETGFGTVNDIEDVTKNYQDYVMWAFSTKEPNYKNFINEARNASPEELRILVLKMIDSWDPRVSGLVANADLESILAVPIHSSVRVEPWKTGRVTLLGDSIHSMTPARGIGANTAFRDASLLREKISGAVDSNESLEKAIGEYELKMIEYGFQAVDDSLEALELIVNESRFARGVTKSVFRLFEAIPALKRKVFQD</sequence>
<evidence type="ECO:0000256" key="2">
    <source>
        <dbReference type="ARBA" id="ARBA00022827"/>
    </source>
</evidence>
<reference evidence="8 9" key="1">
    <citation type="submission" date="2017-07" db="EMBL/GenBank/DDBJ databases">
        <title>Leptospira spp. isolated from tropical soils.</title>
        <authorList>
            <person name="Thibeaux R."/>
            <person name="Iraola G."/>
            <person name="Ferres I."/>
            <person name="Bierque E."/>
            <person name="Girault D."/>
            <person name="Soupe-Gilbert M.-E."/>
            <person name="Picardeau M."/>
            <person name="Goarant C."/>
        </authorList>
    </citation>
    <scope>NUCLEOTIDE SEQUENCE [LARGE SCALE GENOMIC DNA]</scope>
    <source>
        <strain evidence="7 9">FH1-B-B1</strain>
        <strain evidence="6 8">FH1-B-C1</strain>
    </source>
</reference>
<dbReference type="EMBL" id="NPDY01000034">
    <property type="protein sequence ID" value="PJZ68100.1"/>
    <property type="molecule type" value="Genomic_DNA"/>
</dbReference>
<evidence type="ECO:0000313" key="6">
    <source>
        <dbReference type="EMBL" id="PJZ68100.1"/>
    </source>
</evidence>
<dbReference type="Gene3D" id="3.50.50.60">
    <property type="entry name" value="FAD/NAD(P)-binding domain"/>
    <property type="match status" value="1"/>
</dbReference>
<evidence type="ECO:0000256" key="4">
    <source>
        <dbReference type="ARBA" id="ARBA00023033"/>
    </source>
</evidence>
<evidence type="ECO:0000313" key="7">
    <source>
        <dbReference type="EMBL" id="PJZ71719.1"/>
    </source>
</evidence>
<keyword evidence="4" id="KW-0503">Monooxygenase</keyword>
<name>A0A2M9ZI38_9LEPT</name>
<dbReference type="AlphaFoldDB" id="A0A2M9ZI38"/>
<dbReference type="EMBL" id="NPDZ01000022">
    <property type="protein sequence ID" value="PJZ71719.1"/>
    <property type="molecule type" value="Genomic_DNA"/>
</dbReference>
<dbReference type="Proteomes" id="UP000231962">
    <property type="component" value="Unassembled WGS sequence"/>
</dbReference>
<gene>
    <name evidence="6" type="ORF">CH360_17920</name>
    <name evidence="7" type="ORF">CH373_17980</name>
</gene>
<protein>
    <recommendedName>
        <fullName evidence="5">FAD-binding domain-containing protein</fullName>
    </recommendedName>
</protein>
<proteinExistence type="predicted"/>
<dbReference type="Proteomes" id="UP000231990">
    <property type="component" value="Unassembled WGS sequence"/>
</dbReference>
<dbReference type="GO" id="GO:0004497">
    <property type="term" value="F:monooxygenase activity"/>
    <property type="evidence" value="ECO:0007669"/>
    <property type="project" value="UniProtKB-KW"/>
</dbReference>
<dbReference type="RefSeq" id="WP_100715477.1">
    <property type="nucleotide sequence ID" value="NZ_NPDY01000034.1"/>
</dbReference>
<evidence type="ECO:0000313" key="9">
    <source>
        <dbReference type="Proteomes" id="UP000231990"/>
    </source>
</evidence>
<feature type="domain" description="FAD-binding" evidence="5">
    <location>
        <begin position="321"/>
        <end position="371"/>
    </location>
</feature>
<dbReference type="InterPro" id="IPR036188">
    <property type="entry name" value="FAD/NAD-bd_sf"/>
</dbReference>
<feature type="domain" description="FAD-binding" evidence="5">
    <location>
        <begin position="21"/>
        <end position="188"/>
    </location>
</feature>
<keyword evidence="8" id="KW-1185">Reference proteome</keyword>
<dbReference type="PRINTS" id="PR00420">
    <property type="entry name" value="RNGMNOXGNASE"/>
</dbReference>
<comment type="caution">
    <text evidence="7">The sequence shown here is derived from an EMBL/GenBank/DDBJ whole genome shotgun (WGS) entry which is preliminary data.</text>
</comment>
<dbReference type="PANTHER" id="PTHR47178:SF6">
    <property type="entry name" value="FAD-BINDING DOMAIN-CONTAINING PROTEIN"/>
    <property type="match status" value="1"/>
</dbReference>
<dbReference type="OrthoDB" id="9806565at2"/>
<evidence type="ECO:0000259" key="5">
    <source>
        <dbReference type="Pfam" id="PF01494"/>
    </source>
</evidence>
<dbReference type="Pfam" id="PF01494">
    <property type="entry name" value="FAD_binding_3"/>
    <property type="match status" value="2"/>
</dbReference>
<dbReference type="GO" id="GO:0071949">
    <property type="term" value="F:FAD binding"/>
    <property type="evidence" value="ECO:0007669"/>
    <property type="project" value="InterPro"/>
</dbReference>
<dbReference type="PANTHER" id="PTHR47178">
    <property type="entry name" value="MONOOXYGENASE, FAD-BINDING"/>
    <property type="match status" value="1"/>
</dbReference>
<keyword evidence="2" id="KW-0274">FAD</keyword>
<dbReference type="SUPFAM" id="SSF51905">
    <property type="entry name" value="FAD/NAD(P)-binding domain"/>
    <property type="match status" value="1"/>
</dbReference>
<accession>A0A2M9ZI38</accession>
<organism evidence="7 9">
    <name type="scientific">Leptospira perolatii</name>
    <dbReference type="NCBI Taxonomy" id="2023191"/>
    <lineage>
        <taxon>Bacteria</taxon>
        <taxon>Pseudomonadati</taxon>
        <taxon>Spirochaetota</taxon>
        <taxon>Spirochaetia</taxon>
        <taxon>Leptospirales</taxon>
        <taxon>Leptospiraceae</taxon>
        <taxon>Leptospira</taxon>
    </lineage>
</organism>
<evidence type="ECO:0000313" key="8">
    <source>
        <dbReference type="Proteomes" id="UP000231962"/>
    </source>
</evidence>
<keyword evidence="1" id="KW-0285">Flavoprotein</keyword>
<dbReference type="InterPro" id="IPR002938">
    <property type="entry name" value="FAD-bd"/>
</dbReference>
<evidence type="ECO:0000256" key="3">
    <source>
        <dbReference type="ARBA" id="ARBA00023002"/>
    </source>
</evidence>